<organism evidence="1">
    <name type="scientific">Variovorax phage VAC_51</name>
    <dbReference type="NCBI Taxonomy" id="2985242"/>
    <lineage>
        <taxon>Viruses</taxon>
        <taxon>Duplodnaviria</taxon>
        <taxon>Heunggongvirae</taxon>
        <taxon>Uroviricota</taxon>
        <taxon>Caudoviricetes</taxon>
        <taxon>Autographivirales</taxon>
        <taxon>Autoscriptoviridae</taxon>
        <taxon>Trelivelvirus</taxon>
        <taxon>Trelivelvirus VAC51</taxon>
    </lineage>
</organism>
<dbReference type="EMBL" id="OX359471">
    <property type="protein sequence ID" value="CAI3971408.1"/>
    <property type="molecule type" value="Genomic_DNA"/>
</dbReference>
<reference evidence="1" key="1">
    <citation type="submission" date="2022-10" db="EMBL/GenBank/DDBJ databases">
        <authorList>
            <person name="Meaden S."/>
        </authorList>
    </citation>
    <scope>NUCLEOTIDE SEQUENCE</scope>
</reference>
<proteinExistence type="predicted"/>
<dbReference type="InterPro" id="IPR038996">
    <property type="entry name" value="Gp14"/>
</dbReference>
<dbReference type="Pfam" id="PF24072">
    <property type="entry name" value="T7_gp14"/>
    <property type="match status" value="1"/>
</dbReference>
<evidence type="ECO:0000313" key="1">
    <source>
        <dbReference type="EMBL" id="CAI3971408.1"/>
    </source>
</evidence>
<gene>
    <name evidence="1" type="ORF">VAC51_00058</name>
</gene>
<protein>
    <submittedName>
        <fullName evidence="1">Internal virion protein</fullName>
    </submittedName>
</protein>
<name>A0A9N6ZF69_9CAUD</name>
<accession>A0A9N6ZF69</accession>
<sequence length="212" mass="21619">MTFGLSAGAVAAIGVGVSAAGAMAQTAAANRAGAAGVSAGNIQSYKDYINSVNQTLEGNRAIGEANVINTIRTGYKVGLLNLQTAKLKERAAMEGWDVSRKATEALGNAEAMGAASGTIGSSVDAVSADIRKKSAEAQIAVDVNWYDTLENQNFQLNAITQAGMDAVQTVQAVPDINGVNTRTFNGTSVIGAGIIAGVSTYANNQFKLSTGK</sequence>